<organism evidence="2 3">
    <name type="scientific">Rehmannia glutinosa</name>
    <name type="common">Chinese foxglove</name>
    <dbReference type="NCBI Taxonomy" id="99300"/>
    <lineage>
        <taxon>Eukaryota</taxon>
        <taxon>Viridiplantae</taxon>
        <taxon>Streptophyta</taxon>
        <taxon>Embryophyta</taxon>
        <taxon>Tracheophyta</taxon>
        <taxon>Spermatophyta</taxon>
        <taxon>Magnoliopsida</taxon>
        <taxon>eudicotyledons</taxon>
        <taxon>Gunneridae</taxon>
        <taxon>Pentapetalae</taxon>
        <taxon>asterids</taxon>
        <taxon>lamiids</taxon>
        <taxon>Lamiales</taxon>
        <taxon>Orobanchaceae</taxon>
        <taxon>Rehmannieae</taxon>
        <taxon>Rehmannia</taxon>
    </lineage>
</organism>
<comment type="caution">
    <text evidence="2">The sequence shown here is derived from an EMBL/GenBank/DDBJ whole genome shotgun (WGS) entry which is preliminary data.</text>
</comment>
<name>A0ABR0WQT2_REHGL</name>
<dbReference type="PANTHER" id="PTHR31642">
    <property type="entry name" value="TRICHOTHECENE 3-O-ACETYLTRANSFERASE"/>
    <property type="match status" value="1"/>
</dbReference>
<comment type="similarity">
    <text evidence="1">Belongs to the plant acyltransferase family.</text>
</comment>
<dbReference type="EMBL" id="JABTTQ020000009">
    <property type="protein sequence ID" value="KAK6149253.1"/>
    <property type="molecule type" value="Genomic_DNA"/>
</dbReference>
<keyword evidence="3" id="KW-1185">Reference proteome</keyword>
<evidence type="ECO:0000256" key="1">
    <source>
        <dbReference type="ARBA" id="ARBA00009861"/>
    </source>
</evidence>
<dbReference type="InterPro" id="IPR023213">
    <property type="entry name" value="CAT-like_dom_sf"/>
</dbReference>
<protein>
    <submittedName>
        <fullName evidence="2">Uncharacterized protein</fullName>
    </submittedName>
</protein>
<accession>A0ABR0WQT2</accession>
<dbReference type="PANTHER" id="PTHR31642:SF189">
    <property type="entry name" value="ACYLTRANSFERASE GLAUCE"/>
    <property type="match status" value="1"/>
</dbReference>
<gene>
    <name evidence="2" type="ORF">DH2020_016778</name>
</gene>
<sequence>MAITISPNPAMQDLKVTFQESTLVFPPSKTEKKSLFLSNIDQILNYNVPTLSFFPANKDYPPEVVAERLKLALEKVLVPYDYMAGRLKLNEESGRLEIDCNAAGAGFVVAASEFSLDEMGDLVCPNPGFRQLAIQTLPDAAHDDHPPLFILQVTSFTCGGFAIGMSVNHILLDGLSAKTFTENLASQAFEDKPMAVIPCLDRRLLAARSPPLVAFQHPEFYKPDLPISGPPVFDCKKEELEFRVFKLSPTDINFLKDKAKPADRTNPIATKISSFNVVAALIWRCKALSCEGEYDKDRISTLLNVIDIRSRLNPPLPSSYCGNAVLVAYSSAKCEDIENWPFSDLVKMVSEAPNRVSDEYARSVIDWLEINKGLPCGEYMVSSWLRLGFDEVVFPWGKPQHSGPVVNHRKDICWVFPTVDGVNALVSLPAQEMKRFESQFHNLFACDSCIFNHTDPTAQISKTIMVTGS</sequence>
<evidence type="ECO:0000313" key="2">
    <source>
        <dbReference type="EMBL" id="KAK6149253.1"/>
    </source>
</evidence>
<dbReference type="Gene3D" id="3.30.559.10">
    <property type="entry name" value="Chloramphenicol acetyltransferase-like domain"/>
    <property type="match status" value="2"/>
</dbReference>
<dbReference type="Proteomes" id="UP001318860">
    <property type="component" value="Unassembled WGS sequence"/>
</dbReference>
<dbReference type="InterPro" id="IPR050317">
    <property type="entry name" value="Plant_Fungal_Acyltransferase"/>
</dbReference>
<dbReference type="Pfam" id="PF02458">
    <property type="entry name" value="Transferase"/>
    <property type="match status" value="1"/>
</dbReference>
<evidence type="ECO:0000313" key="3">
    <source>
        <dbReference type="Proteomes" id="UP001318860"/>
    </source>
</evidence>
<reference evidence="2 3" key="1">
    <citation type="journal article" date="2021" name="Comput. Struct. Biotechnol. J.">
        <title>De novo genome assembly of the potent medicinal plant Rehmannia glutinosa using nanopore technology.</title>
        <authorList>
            <person name="Ma L."/>
            <person name="Dong C."/>
            <person name="Song C."/>
            <person name="Wang X."/>
            <person name="Zheng X."/>
            <person name="Niu Y."/>
            <person name="Chen S."/>
            <person name="Feng W."/>
        </authorList>
    </citation>
    <scope>NUCLEOTIDE SEQUENCE [LARGE SCALE GENOMIC DNA]</scope>
    <source>
        <strain evidence="2">DH-2019</strain>
    </source>
</reference>
<proteinExistence type="inferred from homology"/>